<dbReference type="SUPFAM" id="SSF109709">
    <property type="entry name" value="KorB DNA-binding domain-like"/>
    <property type="match status" value="1"/>
</dbReference>
<dbReference type="PROSITE" id="PS50931">
    <property type="entry name" value="HTH_LYSR"/>
    <property type="match status" value="1"/>
</dbReference>
<evidence type="ECO:0000313" key="5">
    <source>
        <dbReference type="EMBL" id="GAA2359020.1"/>
    </source>
</evidence>
<dbReference type="NCBIfam" id="TIGR00180">
    <property type="entry name" value="parB_part"/>
    <property type="match status" value="1"/>
</dbReference>
<keyword evidence="6" id="KW-1185">Reference proteome</keyword>
<dbReference type="PANTHER" id="PTHR33375">
    <property type="entry name" value="CHROMOSOME-PARTITIONING PROTEIN PARB-RELATED"/>
    <property type="match status" value="1"/>
</dbReference>
<dbReference type="RefSeq" id="WP_346177162.1">
    <property type="nucleotide sequence ID" value="NZ_BAAASD010000029.1"/>
</dbReference>
<accession>A0ABP5TTJ3</accession>
<dbReference type="InterPro" id="IPR000847">
    <property type="entry name" value="LysR_HTH_N"/>
</dbReference>
<feature type="compositionally biased region" description="Polar residues" evidence="3">
    <location>
        <begin position="270"/>
        <end position="287"/>
    </location>
</feature>
<evidence type="ECO:0000256" key="2">
    <source>
        <dbReference type="ARBA" id="ARBA00022829"/>
    </source>
</evidence>
<protein>
    <submittedName>
        <fullName evidence="5">ParB/RepB/Spo0J family partition protein</fullName>
    </submittedName>
</protein>
<evidence type="ECO:0000313" key="6">
    <source>
        <dbReference type="Proteomes" id="UP001500253"/>
    </source>
</evidence>
<dbReference type="InterPro" id="IPR004437">
    <property type="entry name" value="ParB/RepB/Spo0J"/>
</dbReference>
<dbReference type="Gene3D" id="3.90.1530.10">
    <property type="entry name" value="Conserved hypothetical protein from pyrococcus furiosus pfu- 392566-001, ParB domain"/>
    <property type="match status" value="1"/>
</dbReference>
<dbReference type="PANTHER" id="PTHR33375:SF1">
    <property type="entry name" value="CHROMOSOME-PARTITIONING PROTEIN PARB-RELATED"/>
    <property type="match status" value="1"/>
</dbReference>
<name>A0ABP5TTJ3_9ACTN</name>
<dbReference type="Gene3D" id="1.10.10.2830">
    <property type="match status" value="1"/>
</dbReference>
<reference evidence="6" key="1">
    <citation type="journal article" date="2019" name="Int. J. Syst. Evol. Microbiol.">
        <title>The Global Catalogue of Microorganisms (GCM) 10K type strain sequencing project: providing services to taxonomists for standard genome sequencing and annotation.</title>
        <authorList>
            <consortium name="The Broad Institute Genomics Platform"/>
            <consortium name="The Broad Institute Genome Sequencing Center for Infectious Disease"/>
            <person name="Wu L."/>
            <person name="Ma J."/>
        </authorList>
    </citation>
    <scope>NUCLEOTIDE SEQUENCE [LARGE SCALE GENOMIC DNA]</scope>
    <source>
        <strain evidence="6">JCM 4316</strain>
    </source>
</reference>
<dbReference type="InterPro" id="IPR041468">
    <property type="entry name" value="HTH_ParB/Spo0J"/>
</dbReference>
<dbReference type="Pfam" id="PF17762">
    <property type="entry name" value="HTH_ParB"/>
    <property type="match status" value="1"/>
</dbReference>
<dbReference type="EMBL" id="BAAASD010000029">
    <property type="protein sequence ID" value="GAA2359020.1"/>
    <property type="molecule type" value="Genomic_DNA"/>
</dbReference>
<proteinExistence type="inferred from homology"/>
<sequence>MSSKASQLGAGASFGQARPVSARRAAISAATAVRTEGVPDPTELPVDVISQNPDNPRDHLRDLDGLTQSIQELGVINAITVASVDAYVRERPDRAADLDEGAKWLVVDGHRRLEGARRAGLKTIKVHVDDARVATDQSLLEAAFVANFHRDDMTDLEQAHALESVVKFYGSQTKAAQRLGISQATISSKLSLLKLSPDLQAELASGERQVEHVRNLGKLDPEQQRAAADARAAAAKKRNERRSANASETGTPPKPSGDYHAVISEDAEPTRTQASVNDAAGTASQPTAAPEAVAAELPSQPGSHKATPETAHTDQVDAMPWTDVQALALLIRDRMTPAAQAQLLHLLQRHIQGQETHV</sequence>
<dbReference type="SUPFAM" id="SSF110849">
    <property type="entry name" value="ParB/Sulfiredoxin"/>
    <property type="match status" value="1"/>
</dbReference>
<dbReference type="SMART" id="SM00470">
    <property type="entry name" value="ParB"/>
    <property type="match status" value="1"/>
</dbReference>
<feature type="region of interest" description="Disordered" evidence="3">
    <location>
        <begin position="30"/>
        <end position="57"/>
    </location>
</feature>
<dbReference type="Proteomes" id="UP001500253">
    <property type="component" value="Unassembled WGS sequence"/>
</dbReference>
<organism evidence="5 6">
    <name type="scientific">Streptomyces cuspidosporus</name>
    <dbReference type="NCBI Taxonomy" id="66882"/>
    <lineage>
        <taxon>Bacteria</taxon>
        <taxon>Bacillati</taxon>
        <taxon>Actinomycetota</taxon>
        <taxon>Actinomycetes</taxon>
        <taxon>Kitasatosporales</taxon>
        <taxon>Streptomycetaceae</taxon>
        <taxon>Streptomyces</taxon>
    </lineage>
</organism>
<keyword evidence="2" id="KW-0159">Chromosome partition</keyword>
<comment type="similarity">
    <text evidence="1">Belongs to the ParB family.</text>
</comment>
<feature type="domain" description="HTH lysR-type" evidence="4">
    <location>
        <begin position="154"/>
        <end position="193"/>
    </location>
</feature>
<evidence type="ECO:0000256" key="1">
    <source>
        <dbReference type="ARBA" id="ARBA00006295"/>
    </source>
</evidence>
<dbReference type="InterPro" id="IPR003115">
    <property type="entry name" value="ParB_N"/>
</dbReference>
<feature type="region of interest" description="Disordered" evidence="3">
    <location>
        <begin position="215"/>
        <end position="315"/>
    </location>
</feature>
<dbReference type="InterPro" id="IPR050336">
    <property type="entry name" value="Chromosome_partition/occlusion"/>
</dbReference>
<gene>
    <name evidence="5" type="ORF">GCM10010246_56190</name>
</gene>
<feature type="region of interest" description="Disordered" evidence="3">
    <location>
        <begin position="1"/>
        <end position="20"/>
    </location>
</feature>
<comment type="caution">
    <text evidence="5">The sequence shown here is derived from an EMBL/GenBank/DDBJ whole genome shotgun (WGS) entry which is preliminary data.</text>
</comment>
<dbReference type="InterPro" id="IPR036086">
    <property type="entry name" value="ParB/Sulfiredoxin_sf"/>
</dbReference>
<evidence type="ECO:0000256" key="3">
    <source>
        <dbReference type="SAM" id="MobiDB-lite"/>
    </source>
</evidence>
<evidence type="ECO:0000259" key="4">
    <source>
        <dbReference type="PROSITE" id="PS50931"/>
    </source>
</evidence>
<dbReference type="Pfam" id="PF02195">
    <property type="entry name" value="ParB_N"/>
    <property type="match status" value="1"/>
</dbReference>